<dbReference type="AlphaFoldDB" id="A0AB39BCX5"/>
<feature type="compositionally biased region" description="Basic and acidic residues" evidence="1">
    <location>
        <begin position="1"/>
        <end position="18"/>
    </location>
</feature>
<reference evidence="3" key="1">
    <citation type="submission" date="2024-05" db="EMBL/GenBank/DDBJ databases">
        <title>Herbiconiux sp. A18JL235.</title>
        <authorList>
            <person name="Zhang G."/>
        </authorList>
    </citation>
    <scope>NUCLEOTIDE SEQUENCE</scope>
    <source>
        <strain evidence="3">A18JL235</strain>
    </source>
</reference>
<dbReference type="EMBL" id="CP162511">
    <property type="protein sequence ID" value="XDI04230.1"/>
    <property type="molecule type" value="Genomic_DNA"/>
</dbReference>
<evidence type="ECO:0000313" key="3">
    <source>
        <dbReference type="EMBL" id="XDI04230.1"/>
    </source>
</evidence>
<feature type="transmembrane region" description="Helical" evidence="2">
    <location>
        <begin position="31"/>
        <end position="55"/>
    </location>
</feature>
<feature type="region of interest" description="Disordered" evidence="1">
    <location>
        <begin position="1"/>
        <end position="24"/>
    </location>
</feature>
<evidence type="ECO:0000256" key="2">
    <source>
        <dbReference type="SAM" id="Phobius"/>
    </source>
</evidence>
<evidence type="ECO:0000256" key="1">
    <source>
        <dbReference type="SAM" id="MobiDB-lite"/>
    </source>
</evidence>
<keyword evidence="2" id="KW-1133">Transmembrane helix</keyword>
<dbReference type="RefSeq" id="WP_368496639.1">
    <property type="nucleotide sequence ID" value="NZ_CP162511.1"/>
</dbReference>
<proteinExistence type="predicted"/>
<sequence length="58" mass="6128">MTNGHDGSKNGKPERDPGDPGFWRRPLSGRVVWILIAAAALVIVAAVVVSTSLGVKLF</sequence>
<protein>
    <submittedName>
        <fullName evidence="3">Uncharacterized protein</fullName>
    </submittedName>
</protein>
<keyword evidence="2" id="KW-0812">Transmembrane</keyword>
<organism evidence="3">
    <name type="scientific">Herbiconiux sp. A18JL235</name>
    <dbReference type="NCBI Taxonomy" id="3152363"/>
    <lineage>
        <taxon>Bacteria</taxon>
        <taxon>Bacillati</taxon>
        <taxon>Actinomycetota</taxon>
        <taxon>Actinomycetes</taxon>
        <taxon>Micrococcales</taxon>
        <taxon>Microbacteriaceae</taxon>
        <taxon>Herbiconiux</taxon>
    </lineage>
</organism>
<keyword evidence="2" id="KW-0472">Membrane</keyword>
<gene>
    <name evidence="3" type="ORF">ABFY20_12860</name>
</gene>
<name>A0AB39BCX5_9MICO</name>
<accession>A0AB39BCX5</accession>